<evidence type="ECO:0000256" key="2">
    <source>
        <dbReference type="ARBA" id="ARBA00006228"/>
    </source>
</evidence>
<comment type="similarity">
    <text evidence="2">Belongs to the CPA3 antiporters (TC 2.A.63) subunit E family.</text>
</comment>
<dbReference type="PANTHER" id="PTHR34584">
    <property type="entry name" value="NA(+)/H(+) ANTIPORTER SUBUNIT E1"/>
    <property type="match status" value="1"/>
</dbReference>
<evidence type="ECO:0000313" key="8">
    <source>
        <dbReference type="EMBL" id="MFC0590960.1"/>
    </source>
</evidence>
<dbReference type="NCBIfam" id="NF006520">
    <property type="entry name" value="PRK08965.1-4"/>
    <property type="match status" value="1"/>
</dbReference>
<dbReference type="InterPro" id="IPR002758">
    <property type="entry name" value="Cation_antiport_E"/>
</dbReference>
<proteinExistence type="inferred from homology"/>
<dbReference type="NCBIfam" id="NF006518">
    <property type="entry name" value="PRK08965.1-2"/>
    <property type="match status" value="1"/>
</dbReference>
<keyword evidence="9" id="KW-1185">Reference proteome</keyword>
<dbReference type="Proteomes" id="UP001589834">
    <property type="component" value="Unassembled WGS sequence"/>
</dbReference>
<dbReference type="EMBL" id="JBHLTN010000002">
    <property type="protein sequence ID" value="MFC0590960.1"/>
    <property type="molecule type" value="Genomic_DNA"/>
</dbReference>
<keyword evidence="6 7" id="KW-0472">Membrane</keyword>
<sequence length="164" mass="18119">MMKRLFPAPLMSAALMAMWLVLNASLAVGDVLLAVLLGLVVPALLAPLRPARPRIRHPLTVLRLIGVVGLDVLESNWLVLRTLLTRPGQPTHARFVRIPLDLRDPSALAALAVITTVVPGTVWCELARDSSALLLHVWDAPDEAAFIAHYKQRYEQPLREIFES</sequence>
<evidence type="ECO:0000256" key="7">
    <source>
        <dbReference type="SAM" id="Phobius"/>
    </source>
</evidence>
<keyword evidence="4 7" id="KW-0812">Transmembrane</keyword>
<reference evidence="8 9" key="1">
    <citation type="submission" date="2024-09" db="EMBL/GenBank/DDBJ databases">
        <authorList>
            <person name="Sun Q."/>
            <person name="Mori K."/>
        </authorList>
    </citation>
    <scope>NUCLEOTIDE SEQUENCE [LARGE SCALE GENOMIC DNA]</scope>
    <source>
        <strain evidence="8 9">NCAIM B.02336</strain>
    </source>
</reference>
<protein>
    <submittedName>
        <fullName evidence="8">Na+/H+ antiporter subunit E</fullName>
    </submittedName>
</protein>
<organism evidence="8 9">
    <name type="scientific">Ottowia pentelensis</name>
    <dbReference type="NCBI Taxonomy" id="511108"/>
    <lineage>
        <taxon>Bacteria</taxon>
        <taxon>Pseudomonadati</taxon>
        <taxon>Pseudomonadota</taxon>
        <taxon>Betaproteobacteria</taxon>
        <taxon>Burkholderiales</taxon>
        <taxon>Comamonadaceae</taxon>
        <taxon>Ottowia</taxon>
    </lineage>
</organism>
<gene>
    <name evidence="8" type="ORF">ACFFGG_00150</name>
</gene>
<evidence type="ECO:0000256" key="1">
    <source>
        <dbReference type="ARBA" id="ARBA00004651"/>
    </source>
</evidence>
<evidence type="ECO:0000313" key="9">
    <source>
        <dbReference type="Proteomes" id="UP001589834"/>
    </source>
</evidence>
<dbReference type="PIRSF" id="PIRSF019239">
    <property type="entry name" value="MrpE"/>
    <property type="match status" value="1"/>
</dbReference>
<evidence type="ECO:0000256" key="5">
    <source>
        <dbReference type="ARBA" id="ARBA00022989"/>
    </source>
</evidence>
<evidence type="ECO:0000256" key="6">
    <source>
        <dbReference type="ARBA" id="ARBA00023136"/>
    </source>
</evidence>
<comment type="subcellular location">
    <subcellularLocation>
        <location evidence="1">Cell membrane</location>
        <topology evidence="1">Multi-pass membrane protein</topology>
    </subcellularLocation>
</comment>
<dbReference type="Pfam" id="PF01899">
    <property type="entry name" value="MNHE"/>
    <property type="match status" value="1"/>
</dbReference>
<dbReference type="PANTHER" id="PTHR34584:SF1">
    <property type="entry name" value="NA(+)_H(+) ANTIPORTER SUBUNIT E1"/>
    <property type="match status" value="1"/>
</dbReference>
<keyword evidence="3" id="KW-1003">Cell membrane</keyword>
<feature type="transmembrane region" description="Helical" evidence="7">
    <location>
        <begin position="33"/>
        <end position="49"/>
    </location>
</feature>
<keyword evidence="5 7" id="KW-1133">Transmembrane helix</keyword>
<accession>A0ABV6PM98</accession>
<comment type="caution">
    <text evidence="8">The sequence shown here is derived from an EMBL/GenBank/DDBJ whole genome shotgun (WGS) entry which is preliminary data.</text>
</comment>
<name>A0ABV6PM98_9BURK</name>
<dbReference type="RefSeq" id="WP_377478518.1">
    <property type="nucleotide sequence ID" value="NZ_JBHLTN010000002.1"/>
</dbReference>
<evidence type="ECO:0000256" key="3">
    <source>
        <dbReference type="ARBA" id="ARBA00022475"/>
    </source>
</evidence>
<evidence type="ECO:0000256" key="4">
    <source>
        <dbReference type="ARBA" id="ARBA00022692"/>
    </source>
</evidence>